<dbReference type="AlphaFoldDB" id="A0A6A6X7H6"/>
<dbReference type="Proteomes" id="UP000799757">
    <property type="component" value="Unassembled WGS sequence"/>
</dbReference>
<protein>
    <submittedName>
        <fullName evidence="2">Uncharacterized protein</fullName>
    </submittedName>
</protein>
<gene>
    <name evidence="2" type="ORF">K505DRAFT_54727</name>
</gene>
<accession>A0A6A6X7H6</accession>
<proteinExistence type="predicted"/>
<evidence type="ECO:0000313" key="2">
    <source>
        <dbReference type="EMBL" id="KAF2792346.1"/>
    </source>
</evidence>
<dbReference type="EMBL" id="MU001974">
    <property type="protein sequence ID" value="KAF2792346.1"/>
    <property type="molecule type" value="Genomic_DNA"/>
</dbReference>
<name>A0A6A6X7H6_9PLEO</name>
<evidence type="ECO:0000256" key="1">
    <source>
        <dbReference type="SAM" id="SignalP"/>
    </source>
</evidence>
<feature type="signal peptide" evidence="1">
    <location>
        <begin position="1"/>
        <end position="20"/>
    </location>
</feature>
<sequence>MDPILHVIALLLFEEDVALTSSYSILESSCAETLTTSSALSADIPTQYEHPGIPSASPASSNLFLIGFDPGATFLFPFPISFNPSSTPAPEPNHRARYPLLLVCTHL</sequence>
<keyword evidence="3" id="KW-1185">Reference proteome</keyword>
<keyword evidence="1" id="KW-0732">Signal</keyword>
<evidence type="ECO:0000313" key="3">
    <source>
        <dbReference type="Proteomes" id="UP000799757"/>
    </source>
</evidence>
<organism evidence="2 3">
    <name type="scientific">Melanomma pulvis-pyrius CBS 109.77</name>
    <dbReference type="NCBI Taxonomy" id="1314802"/>
    <lineage>
        <taxon>Eukaryota</taxon>
        <taxon>Fungi</taxon>
        <taxon>Dikarya</taxon>
        <taxon>Ascomycota</taxon>
        <taxon>Pezizomycotina</taxon>
        <taxon>Dothideomycetes</taxon>
        <taxon>Pleosporomycetidae</taxon>
        <taxon>Pleosporales</taxon>
        <taxon>Melanommataceae</taxon>
        <taxon>Melanomma</taxon>
    </lineage>
</organism>
<reference evidence="2" key="1">
    <citation type="journal article" date="2020" name="Stud. Mycol.">
        <title>101 Dothideomycetes genomes: a test case for predicting lifestyles and emergence of pathogens.</title>
        <authorList>
            <person name="Haridas S."/>
            <person name="Albert R."/>
            <person name="Binder M."/>
            <person name="Bloem J."/>
            <person name="Labutti K."/>
            <person name="Salamov A."/>
            <person name="Andreopoulos B."/>
            <person name="Baker S."/>
            <person name="Barry K."/>
            <person name="Bills G."/>
            <person name="Bluhm B."/>
            <person name="Cannon C."/>
            <person name="Castanera R."/>
            <person name="Culley D."/>
            <person name="Daum C."/>
            <person name="Ezra D."/>
            <person name="Gonzalez J."/>
            <person name="Henrissat B."/>
            <person name="Kuo A."/>
            <person name="Liang C."/>
            <person name="Lipzen A."/>
            <person name="Lutzoni F."/>
            <person name="Magnuson J."/>
            <person name="Mondo S."/>
            <person name="Nolan M."/>
            <person name="Ohm R."/>
            <person name="Pangilinan J."/>
            <person name="Park H.-J."/>
            <person name="Ramirez L."/>
            <person name="Alfaro M."/>
            <person name="Sun H."/>
            <person name="Tritt A."/>
            <person name="Yoshinaga Y."/>
            <person name="Zwiers L.-H."/>
            <person name="Turgeon B."/>
            <person name="Goodwin S."/>
            <person name="Spatafora J."/>
            <person name="Crous P."/>
            <person name="Grigoriev I."/>
        </authorList>
    </citation>
    <scope>NUCLEOTIDE SEQUENCE</scope>
    <source>
        <strain evidence="2">CBS 109.77</strain>
    </source>
</reference>
<feature type="chain" id="PRO_5025653641" evidence="1">
    <location>
        <begin position="21"/>
        <end position="107"/>
    </location>
</feature>